<accession>A0A5N6PHN4</accession>
<dbReference type="EMBL" id="SZYD01000004">
    <property type="protein sequence ID" value="KAD6454230.1"/>
    <property type="molecule type" value="Genomic_DNA"/>
</dbReference>
<evidence type="ECO:0000313" key="2">
    <source>
        <dbReference type="Proteomes" id="UP000326396"/>
    </source>
</evidence>
<gene>
    <name evidence="1" type="ORF">E3N88_08936</name>
</gene>
<comment type="caution">
    <text evidence="1">The sequence shown here is derived from an EMBL/GenBank/DDBJ whole genome shotgun (WGS) entry which is preliminary data.</text>
</comment>
<name>A0A5N6PHN4_9ASTR</name>
<keyword evidence="2" id="KW-1185">Reference proteome</keyword>
<sequence length="87" mass="9651">MSQIIKIGRISLNWDPSRIFLTSLAVRDDIQTPNLYKSKTIIAILPIPLNISGLTRYQSSLSSPKPLISPLEAIEGDFEAQDLKVEA</sequence>
<dbReference type="Proteomes" id="UP000326396">
    <property type="component" value="Linkage Group LG12"/>
</dbReference>
<protein>
    <submittedName>
        <fullName evidence="1">Uncharacterized protein</fullName>
    </submittedName>
</protein>
<organism evidence="1 2">
    <name type="scientific">Mikania micrantha</name>
    <name type="common">bitter vine</name>
    <dbReference type="NCBI Taxonomy" id="192012"/>
    <lineage>
        <taxon>Eukaryota</taxon>
        <taxon>Viridiplantae</taxon>
        <taxon>Streptophyta</taxon>
        <taxon>Embryophyta</taxon>
        <taxon>Tracheophyta</taxon>
        <taxon>Spermatophyta</taxon>
        <taxon>Magnoliopsida</taxon>
        <taxon>eudicotyledons</taxon>
        <taxon>Gunneridae</taxon>
        <taxon>Pentapetalae</taxon>
        <taxon>asterids</taxon>
        <taxon>campanulids</taxon>
        <taxon>Asterales</taxon>
        <taxon>Asteraceae</taxon>
        <taxon>Asteroideae</taxon>
        <taxon>Heliantheae alliance</taxon>
        <taxon>Eupatorieae</taxon>
        <taxon>Mikania</taxon>
    </lineage>
</organism>
<evidence type="ECO:0000313" key="1">
    <source>
        <dbReference type="EMBL" id="KAD6454230.1"/>
    </source>
</evidence>
<proteinExistence type="predicted"/>
<dbReference type="AlphaFoldDB" id="A0A5N6PHN4"/>
<reference evidence="1 2" key="1">
    <citation type="submission" date="2019-05" db="EMBL/GenBank/DDBJ databases">
        <title>Mikania micrantha, genome provides insights into the molecular mechanism of rapid growth.</title>
        <authorList>
            <person name="Liu B."/>
        </authorList>
    </citation>
    <scope>NUCLEOTIDE SEQUENCE [LARGE SCALE GENOMIC DNA]</scope>
    <source>
        <strain evidence="1">NLD-2019</strain>
        <tissue evidence="1">Leaf</tissue>
    </source>
</reference>